<reference evidence="4" key="3">
    <citation type="submission" date="2016-11" db="EMBL/GenBank/DDBJ databases">
        <authorList>
            <person name="Varghese N."/>
            <person name="Submissions S."/>
        </authorList>
    </citation>
    <scope>NUCLEOTIDE SEQUENCE [LARGE SCALE GENOMIC DNA]</scope>
    <source>
        <strain evidence="4">DSM 27989</strain>
    </source>
</reference>
<reference evidence="2" key="1">
    <citation type="journal article" date="2014" name="Int. J. Syst. Evol. Microbiol.">
        <title>Complete genome of a new Firmicutes species belonging to the dominant human colonic microbiota ('Ruminococcus bicirculans') reveals two chromosomes and a selective capacity to utilize plant glucans.</title>
        <authorList>
            <consortium name="NISC Comparative Sequencing Program"/>
            <person name="Wegmann U."/>
            <person name="Louis P."/>
            <person name="Goesmann A."/>
            <person name="Henrissat B."/>
            <person name="Duncan S.H."/>
            <person name="Flint H.J."/>
        </authorList>
    </citation>
    <scope>NUCLEOTIDE SEQUENCE</scope>
    <source>
        <strain evidence="2">CGMCC 1.12707</strain>
    </source>
</reference>
<dbReference type="PANTHER" id="PTHR22916">
    <property type="entry name" value="GLYCOSYLTRANSFERASE"/>
    <property type="match status" value="1"/>
</dbReference>
<name>A0A1M6TWZ2_9FLAO</name>
<dbReference type="RefSeq" id="WP_072929462.1">
    <property type="nucleotide sequence ID" value="NZ_BMFL01000014.1"/>
</dbReference>
<dbReference type="PANTHER" id="PTHR22916:SF3">
    <property type="entry name" value="UDP-GLCNAC:BETAGAL BETA-1,3-N-ACETYLGLUCOSAMINYLTRANSFERASE-LIKE PROTEIN 1"/>
    <property type="match status" value="1"/>
</dbReference>
<dbReference type="STRING" id="1434701.SAMN05443634_102123"/>
<dbReference type="SUPFAM" id="SSF53448">
    <property type="entry name" value="Nucleotide-diphospho-sugar transferases"/>
    <property type="match status" value="1"/>
</dbReference>
<dbReference type="Pfam" id="PF00535">
    <property type="entry name" value="Glycos_transf_2"/>
    <property type="match status" value="1"/>
</dbReference>
<evidence type="ECO:0000313" key="4">
    <source>
        <dbReference type="Proteomes" id="UP000184120"/>
    </source>
</evidence>
<accession>A0A1M6TWZ2</accession>
<dbReference type="OrthoDB" id="9815829at2"/>
<dbReference type="GO" id="GO:0016758">
    <property type="term" value="F:hexosyltransferase activity"/>
    <property type="evidence" value="ECO:0007669"/>
    <property type="project" value="UniProtKB-ARBA"/>
</dbReference>
<dbReference type="Proteomes" id="UP000650994">
    <property type="component" value="Unassembled WGS sequence"/>
</dbReference>
<evidence type="ECO:0000259" key="1">
    <source>
        <dbReference type="Pfam" id="PF00535"/>
    </source>
</evidence>
<dbReference type="InterPro" id="IPR001173">
    <property type="entry name" value="Glyco_trans_2-like"/>
</dbReference>
<evidence type="ECO:0000313" key="5">
    <source>
        <dbReference type="Proteomes" id="UP000650994"/>
    </source>
</evidence>
<dbReference type="EMBL" id="FRBH01000002">
    <property type="protein sequence ID" value="SHK61477.1"/>
    <property type="molecule type" value="Genomic_DNA"/>
</dbReference>
<reference evidence="5" key="4">
    <citation type="journal article" date="2019" name="Int. J. Syst. Evol. Microbiol.">
        <title>The Global Catalogue of Microorganisms (GCM) 10K type strain sequencing project: providing services to taxonomists for standard genome sequencing and annotation.</title>
        <authorList>
            <consortium name="The Broad Institute Genomics Platform"/>
            <consortium name="The Broad Institute Genome Sequencing Center for Infectious Disease"/>
            <person name="Wu L."/>
            <person name="Ma J."/>
        </authorList>
    </citation>
    <scope>NUCLEOTIDE SEQUENCE [LARGE SCALE GENOMIC DNA]</scope>
    <source>
        <strain evidence="5">CGMCC 1.12707</strain>
    </source>
</reference>
<dbReference type="Gene3D" id="3.90.550.10">
    <property type="entry name" value="Spore Coat Polysaccharide Biosynthesis Protein SpsA, Chain A"/>
    <property type="match status" value="1"/>
</dbReference>
<keyword evidence="3" id="KW-0808">Transferase</keyword>
<dbReference type="AlphaFoldDB" id="A0A1M6TWZ2"/>
<dbReference type="InterPro" id="IPR029044">
    <property type="entry name" value="Nucleotide-diphossugar_trans"/>
</dbReference>
<sequence length="315" mass="37269">MNNQPIISVILSAYNAEKFIEKCIKSVLNQTFKNFEFLIIDDCSTDNTLKIIKESAETDERITVINNTVNEFVIESRNKGILKAKGKYIAIIDADDIWFENKLEKQLVDIESDESIFLLSANAYEIDENDNIIGKVIRPNHIEESNRMILKENPFCHPSILFRNEGHLYRPKMFYTEEYDLYLRLFSDGKKMIHRKDFLFNYRILKTSLSRNNKAVIQELFKLKAISFYHERVEKGYDSYDSFNPDNYLKIFDLNYNSSINDLNLAMKLAFTSGLKEDFLLLFKKVKKYYSIKSFFIFWIISKNFNLSYKIYSKK</sequence>
<protein>
    <submittedName>
        <fullName evidence="3">Glycosyltransferase involved in cell wall bisynthesis</fullName>
    </submittedName>
</protein>
<dbReference type="EMBL" id="BMFL01000014">
    <property type="protein sequence ID" value="GGF04611.1"/>
    <property type="molecule type" value="Genomic_DNA"/>
</dbReference>
<organism evidence="3 4">
    <name type="scientific">Chishuiella changwenlii</name>
    <dbReference type="NCBI Taxonomy" id="1434701"/>
    <lineage>
        <taxon>Bacteria</taxon>
        <taxon>Pseudomonadati</taxon>
        <taxon>Bacteroidota</taxon>
        <taxon>Flavobacteriia</taxon>
        <taxon>Flavobacteriales</taxon>
        <taxon>Weeksellaceae</taxon>
        <taxon>Chishuiella</taxon>
    </lineage>
</organism>
<reference evidence="3" key="2">
    <citation type="submission" date="2016-11" db="EMBL/GenBank/DDBJ databases">
        <authorList>
            <person name="Jaros S."/>
            <person name="Januszkiewicz K."/>
            <person name="Wedrychowicz H."/>
        </authorList>
    </citation>
    <scope>NUCLEOTIDE SEQUENCE [LARGE SCALE GENOMIC DNA]</scope>
    <source>
        <strain evidence="3">DSM 27989</strain>
    </source>
</reference>
<proteinExistence type="predicted"/>
<gene>
    <name evidence="2" type="ORF">GCM10010984_22400</name>
    <name evidence="3" type="ORF">SAMN05443634_102123</name>
</gene>
<evidence type="ECO:0000313" key="2">
    <source>
        <dbReference type="EMBL" id="GGF04611.1"/>
    </source>
</evidence>
<keyword evidence="5" id="KW-1185">Reference proteome</keyword>
<feature type="domain" description="Glycosyltransferase 2-like" evidence="1">
    <location>
        <begin position="8"/>
        <end position="159"/>
    </location>
</feature>
<dbReference type="Proteomes" id="UP000184120">
    <property type="component" value="Unassembled WGS sequence"/>
</dbReference>
<reference evidence="2" key="5">
    <citation type="submission" date="2024-05" db="EMBL/GenBank/DDBJ databases">
        <authorList>
            <person name="Sun Q."/>
            <person name="Zhou Y."/>
        </authorList>
    </citation>
    <scope>NUCLEOTIDE SEQUENCE</scope>
    <source>
        <strain evidence="2">CGMCC 1.12707</strain>
    </source>
</reference>
<evidence type="ECO:0000313" key="3">
    <source>
        <dbReference type="EMBL" id="SHK61477.1"/>
    </source>
</evidence>